<evidence type="ECO:0000313" key="1">
    <source>
        <dbReference type="EMBL" id="KAK1866633.1"/>
    </source>
</evidence>
<name>A0ACC3C981_PYRYE</name>
<accession>A0ACC3C981</accession>
<dbReference type="EMBL" id="CM020619">
    <property type="protein sequence ID" value="KAK1866633.1"/>
    <property type="molecule type" value="Genomic_DNA"/>
</dbReference>
<gene>
    <name evidence="1" type="ORF">I4F81_009149</name>
</gene>
<protein>
    <submittedName>
        <fullName evidence="1">Uncharacterized protein</fullName>
    </submittedName>
</protein>
<keyword evidence="2" id="KW-1185">Reference proteome</keyword>
<sequence length="170" mass="18723">MTTLASVPTSLPQVQALMTRCGLHRPRRRSSFFPDRDEPDGSTRLALLASATSCNGRVKHSSAPPLLDSTTVFGSASPMVFKASDSVDPWAPKVRQHSQTLMYLVYTREEGCERGVEILIVASQSPARSERTAACGALSSWLCVYRPTPRRWPSMASSEMYATSERWSPT</sequence>
<evidence type="ECO:0000313" key="2">
    <source>
        <dbReference type="Proteomes" id="UP000798662"/>
    </source>
</evidence>
<proteinExistence type="predicted"/>
<dbReference type="Proteomes" id="UP000798662">
    <property type="component" value="Chromosome 2"/>
</dbReference>
<organism evidence="1 2">
    <name type="scientific">Pyropia yezoensis</name>
    <name type="common">Susabi-nori</name>
    <name type="synonym">Porphyra yezoensis</name>
    <dbReference type="NCBI Taxonomy" id="2788"/>
    <lineage>
        <taxon>Eukaryota</taxon>
        <taxon>Rhodophyta</taxon>
        <taxon>Bangiophyceae</taxon>
        <taxon>Bangiales</taxon>
        <taxon>Bangiaceae</taxon>
        <taxon>Pyropia</taxon>
    </lineage>
</organism>
<comment type="caution">
    <text evidence="1">The sequence shown here is derived from an EMBL/GenBank/DDBJ whole genome shotgun (WGS) entry which is preliminary data.</text>
</comment>
<reference evidence="1" key="1">
    <citation type="submission" date="2019-11" db="EMBL/GenBank/DDBJ databases">
        <title>Nori genome reveals adaptations in red seaweeds to the harsh intertidal environment.</title>
        <authorList>
            <person name="Wang D."/>
            <person name="Mao Y."/>
        </authorList>
    </citation>
    <scope>NUCLEOTIDE SEQUENCE</scope>
    <source>
        <tissue evidence="1">Gametophyte</tissue>
    </source>
</reference>